<gene>
    <name evidence="1" type="ORF">BM536_010825</name>
</gene>
<organism evidence="1 2">
    <name type="scientific">Streptomyces phaeoluteigriseus</name>
    <dbReference type="NCBI Taxonomy" id="114686"/>
    <lineage>
        <taxon>Bacteria</taxon>
        <taxon>Bacillati</taxon>
        <taxon>Actinomycetota</taxon>
        <taxon>Actinomycetes</taxon>
        <taxon>Kitasatosporales</taxon>
        <taxon>Streptomycetaceae</taxon>
        <taxon>Streptomyces</taxon>
        <taxon>Streptomyces aurantiacus group</taxon>
    </lineage>
</organism>
<sequence>MEPARHHAGPPRRAAGVLDADQFRMNQLLGIVDGSGGATATAANAAGSMPVHKPRSGSVPAQFTLDVRVVARVTDRVRGGPSSTAVQDITLPTPVIIRLPAPTARHLLTD</sequence>
<dbReference type="OrthoDB" id="3877861at2"/>
<evidence type="ECO:0000313" key="1">
    <source>
        <dbReference type="EMBL" id="OQD56645.1"/>
    </source>
</evidence>
<dbReference type="Proteomes" id="UP000184286">
    <property type="component" value="Unassembled WGS sequence"/>
</dbReference>
<reference evidence="2" key="1">
    <citation type="submission" date="2016-11" db="EMBL/GenBank/DDBJ databases">
        <authorList>
            <person name="Schniete J.K."/>
            <person name="Salih T."/>
            <person name="Algora Gallardo L."/>
            <person name="Martinez Fernandez S."/>
            <person name="Herron P.R."/>
        </authorList>
    </citation>
    <scope>NUCLEOTIDE SEQUENCE [LARGE SCALE GENOMIC DNA]</scope>
    <source>
        <strain evidence="2">DSM 41896</strain>
    </source>
</reference>
<dbReference type="RefSeq" id="WP_073500148.1">
    <property type="nucleotide sequence ID" value="NZ_MPOH02000009.1"/>
</dbReference>
<accession>A0A1V6MWD3</accession>
<comment type="caution">
    <text evidence="1">The sequence shown here is derived from an EMBL/GenBank/DDBJ whole genome shotgun (WGS) entry which is preliminary data.</text>
</comment>
<dbReference type="EMBL" id="MPOH02000009">
    <property type="protein sequence ID" value="OQD56645.1"/>
    <property type="molecule type" value="Genomic_DNA"/>
</dbReference>
<dbReference type="AlphaFoldDB" id="A0A1V6MWD3"/>
<reference evidence="1 2" key="2">
    <citation type="submission" date="2017-02" db="EMBL/GenBank/DDBJ databases">
        <title>Draft genome sequence of Streptomyces phaeoluteigriseus type strain DSM41896.</title>
        <authorList>
            <person name="Salih T.S."/>
            <person name="Algora Gallardo L."/>
            <person name="Melo Santos T."/>
            <person name="Filgueira Martinez S."/>
            <person name="Herron P.R."/>
        </authorList>
    </citation>
    <scope>NUCLEOTIDE SEQUENCE [LARGE SCALE GENOMIC DNA]</scope>
    <source>
        <strain evidence="1 2">DSM 41896</strain>
    </source>
</reference>
<evidence type="ECO:0000313" key="2">
    <source>
        <dbReference type="Proteomes" id="UP000184286"/>
    </source>
</evidence>
<protein>
    <submittedName>
        <fullName evidence="1">Uncharacterized protein</fullName>
    </submittedName>
</protein>
<proteinExistence type="predicted"/>
<name>A0A1V6MWD3_9ACTN</name>